<dbReference type="OMA" id="MFCEKAT"/>
<dbReference type="Proteomes" id="UP000694388">
    <property type="component" value="Unplaced"/>
</dbReference>
<dbReference type="InterPro" id="IPR036224">
    <property type="entry name" value="GINS_bundle-like_dom_sf"/>
</dbReference>
<comment type="subcellular location">
    <subcellularLocation>
        <location evidence="2">Chromosome</location>
    </subcellularLocation>
    <subcellularLocation>
        <location evidence="1 9">Nucleus</location>
    </subcellularLocation>
</comment>
<proteinExistence type="inferred from homology"/>
<keyword evidence="5" id="KW-0158">Chromosome</keyword>
<keyword evidence="6 9" id="KW-0235">DNA replication</keyword>
<evidence type="ECO:0000313" key="12">
    <source>
        <dbReference type="Proteomes" id="UP000694388"/>
    </source>
</evidence>
<dbReference type="SUPFAM" id="SSF158573">
    <property type="entry name" value="GINS helical bundle-like"/>
    <property type="match status" value="1"/>
</dbReference>
<keyword evidence="7 9" id="KW-0539">Nucleus</keyword>
<feature type="domain" description="GINS subunit" evidence="10">
    <location>
        <begin position="53"/>
        <end position="128"/>
    </location>
</feature>
<dbReference type="InterPro" id="IPR021151">
    <property type="entry name" value="GINS_A"/>
</dbReference>
<dbReference type="AlphaFoldDB" id="A0A8C4PXX7"/>
<evidence type="ECO:0000313" key="11">
    <source>
        <dbReference type="Ensembl" id="ENSEBUP00000004573.1"/>
    </source>
</evidence>
<name>A0A8C4PXX7_EPTBU</name>
<evidence type="ECO:0000256" key="2">
    <source>
        <dbReference type="ARBA" id="ARBA00004286"/>
    </source>
</evidence>
<dbReference type="InterPro" id="IPR005339">
    <property type="entry name" value="GINS_Psf1"/>
</dbReference>
<dbReference type="GO" id="GO:0000811">
    <property type="term" value="C:GINS complex"/>
    <property type="evidence" value="ECO:0007669"/>
    <property type="project" value="UniProtKB-UniRule"/>
</dbReference>
<dbReference type="FunFam" id="1.20.58.1030:FF:000001">
    <property type="entry name" value="DNA replication complex GINS protein PSF1"/>
    <property type="match status" value="1"/>
</dbReference>
<keyword evidence="12" id="KW-1185">Reference proteome</keyword>
<dbReference type="PANTHER" id="PTHR12914:SF2">
    <property type="entry name" value="DNA REPLICATION COMPLEX GINS PROTEIN PSF1"/>
    <property type="match status" value="1"/>
</dbReference>
<accession>A0A8C4PXX7</accession>
<comment type="function">
    <text evidence="9">Required for correct functioning of the GINS complex, a complex that plays an essential role in the initiation of DNA replication, and progression of DNA replication forks. GINS complex seems to bind preferentially to single-stranded DNA.</text>
</comment>
<reference evidence="11" key="1">
    <citation type="submission" date="2025-08" db="UniProtKB">
        <authorList>
            <consortium name="Ensembl"/>
        </authorList>
    </citation>
    <scope>IDENTIFICATION</scope>
</reference>
<dbReference type="PANTHER" id="PTHR12914">
    <property type="entry name" value="PARTNER OF SLD5"/>
    <property type="match status" value="1"/>
</dbReference>
<sequence length="178" mass="20479">MFCEKAVDLLRELQRASDGLLTPYNEDGVRQVLGELRALYIPNQQDANISRAEERSDLLPTIKFRHCCLLRNKRCLLAYLYDRLMRIKALRWELGSVLPNALRFHLAPDELEWFNQYGRSLAKYMHSIGSEGLDLVQDTLPPKSLFIEVRCLQDYGKFEVDGLNVPAEPQYAAFTAEG</sequence>
<evidence type="ECO:0000256" key="5">
    <source>
        <dbReference type="ARBA" id="ARBA00022454"/>
    </source>
</evidence>
<dbReference type="Gene3D" id="1.20.58.1030">
    <property type="match status" value="1"/>
</dbReference>
<dbReference type="Ensembl" id="ENSEBUT00000005011.1">
    <property type="protein sequence ID" value="ENSEBUP00000004573.1"/>
    <property type="gene ID" value="ENSEBUG00000003215.1"/>
</dbReference>
<dbReference type="Pfam" id="PF05916">
    <property type="entry name" value="Sld5"/>
    <property type="match status" value="1"/>
</dbReference>
<reference evidence="11" key="2">
    <citation type="submission" date="2025-09" db="UniProtKB">
        <authorList>
            <consortium name="Ensembl"/>
        </authorList>
    </citation>
    <scope>IDENTIFICATION</scope>
</reference>
<evidence type="ECO:0000256" key="4">
    <source>
        <dbReference type="ARBA" id="ARBA00015143"/>
    </source>
</evidence>
<dbReference type="GO" id="GO:1902983">
    <property type="term" value="P:DNA strand elongation involved in mitotic DNA replication"/>
    <property type="evidence" value="ECO:0007669"/>
    <property type="project" value="TreeGrafter"/>
</dbReference>
<evidence type="ECO:0000259" key="10">
    <source>
        <dbReference type="Pfam" id="PF05916"/>
    </source>
</evidence>
<comment type="similarity">
    <text evidence="3 9">Belongs to the GINS1/PSF1 family.</text>
</comment>
<dbReference type="CDD" id="cd11710">
    <property type="entry name" value="GINS_A_psf1"/>
    <property type="match status" value="1"/>
</dbReference>
<evidence type="ECO:0000256" key="7">
    <source>
        <dbReference type="ARBA" id="ARBA00023242"/>
    </source>
</evidence>
<evidence type="ECO:0000256" key="6">
    <source>
        <dbReference type="ARBA" id="ARBA00022705"/>
    </source>
</evidence>
<comment type="function">
    <text evidence="8">Required for correct functioning of the GINS complex, a complex that plays an essential role in the initiation of DNA replication, and progression of DNA replication forks. GINS complex is a core component of CDC45-MCM-GINS (CMG) helicase, the molecular machine that unwinds template DNA during replication, and around which the replisome is built.</text>
</comment>
<evidence type="ECO:0000256" key="3">
    <source>
        <dbReference type="ARBA" id="ARBA00006677"/>
    </source>
</evidence>
<evidence type="ECO:0000256" key="1">
    <source>
        <dbReference type="ARBA" id="ARBA00004123"/>
    </source>
</evidence>
<evidence type="ECO:0000256" key="9">
    <source>
        <dbReference type="RuleBase" id="RU368085"/>
    </source>
</evidence>
<evidence type="ECO:0000256" key="8">
    <source>
        <dbReference type="ARBA" id="ARBA00045258"/>
    </source>
</evidence>
<comment type="subunit">
    <text evidence="9">Component of the GINS complex.</text>
</comment>
<organism evidence="11 12">
    <name type="scientific">Eptatretus burgeri</name>
    <name type="common">Inshore hagfish</name>
    <dbReference type="NCBI Taxonomy" id="7764"/>
    <lineage>
        <taxon>Eukaryota</taxon>
        <taxon>Metazoa</taxon>
        <taxon>Chordata</taxon>
        <taxon>Craniata</taxon>
        <taxon>Vertebrata</taxon>
        <taxon>Cyclostomata</taxon>
        <taxon>Myxini</taxon>
        <taxon>Myxiniformes</taxon>
        <taxon>Myxinidae</taxon>
        <taxon>Eptatretinae</taxon>
        <taxon>Eptatretus</taxon>
    </lineage>
</organism>
<dbReference type="GeneTree" id="ENSGT00390000013968"/>
<protein>
    <recommendedName>
        <fullName evidence="4 9">DNA replication complex GINS protein PSF1</fullName>
    </recommendedName>
</protein>